<dbReference type="InterPro" id="IPR011006">
    <property type="entry name" value="CheY-like_superfamily"/>
</dbReference>
<keyword evidence="3" id="KW-0805">Transcription regulation</keyword>
<feature type="DNA-binding region" description="OmpR/PhoB-type" evidence="7">
    <location>
        <begin position="124"/>
        <end position="224"/>
    </location>
</feature>
<dbReference type="InterPro" id="IPR036388">
    <property type="entry name" value="WH-like_DNA-bd_sf"/>
</dbReference>
<keyword evidence="1 6" id="KW-0597">Phosphoprotein</keyword>
<evidence type="ECO:0000256" key="6">
    <source>
        <dbReference type="PROSITE-ProRule" id="PRU00169"/>
    </source>
</evidence>
<name>A0ABU7VSM6_9BACL</name>
<feature type="domain" description="OmpR/PhoB-type" evidence="9">
    <location>
        <begin position="124"/>
        <end position="224"/>
    </location>
</feature>
<dbReference type="SMART" id="SM00448">
    <property type="entry name" value="REC"/>
    <property type="match status" value="1"/>
</dbReference>
<sequence length="232" mass="26193">MTTLLIVEDDVSLNKGIALTLAQDGIEIEQAYDLDAAERRFAKGGIDLIVLDVNLPDGSGLDFCEKIRRTSQVPVIFLTANDMESDIVLGFELGGDDYITKPFSLMVLRSRVMAVLRRSRSYYEERLTIGPLELDFGKMEFRKRGLSLSLSKTEQKLLKVLVSHRGQILTREQLMDRVWDREAEFVDENALTVTVKRLRAKIEDNPAAPVYIKTVYGLGYVWSEGAGDEKKD</sequence>
<evidence type="ECO:0000256" key="2">
    <source>
        <dbReference type="ARBA" id="ARBA00023012"/>
    </source>
</evidence>
<evidence type="ECO:0000313" key="10">
    <source>
        <dbReference type="EMBL" id="MEF2966756.1"/>
    </source>
</evidence>
<protein>
    <submittedName>
        <fullName evidence="10">Response regulator transcription factor</fullName>
    </submittedName>
</protein>
<dbReference type="InterPro" id="IPR039420">
    <property type="entry name" value="WalR-like"/>
</dbReference>
<evidence type="ECO:0000256" key="7">
    <source>
        <dbReference type="PROSITE-ProRule" id="PRU01091"/>
    </source>
</evidence>
<evidence type="ECO:0000313" key="11">
    <source>
        <dbReference type="Proteomes" id="UP001306950"/>
    </source>
</evidence>
<evidence type="ECO:0000256" key="5">
    <source>
        <dbReference type="ARBA" id="ARBA00023163"/>
    </source>
</evidence>
<dbReference type="Gene3D" id="3.40.50.2300">
    <property type="match status" value="1"/>
</dbReference>
<evidence type="ECO:0000256" key="4">
    <source>
        <dbReference type="ARBA" id="ARBA00023125"/>
    </source>
</evidence>
<dbReference type="Proteomes" id="UP001306950">
    <property type="component" value="Unassembled WGS sequence"/>
</dbReference>
<accession>A0ABU7VSM6</accession>
<feature type="modified residue" description="4-aspartylphosphate" evidence="6">
    <location>
        <position position="52"/>
    </location>
</feature>
<dbReference type="SUPFAM" id="SSF52172">
    <property type="entry name" value="CheY-like"/>
    <property type="match status" value="1"/>
</dbReference>
<evidence type="ECO:0000256" key="3">
    <source>
        <dbReference type="ARBA" id="ARBA00023015"/>
    </source>
</evidence>
<reference evidence="10 11" key="1">
    <citation type="submission" date="2024-02" db="EMBL/GenBank/DDBJ databases">
        <title>A nitrogen-fixing paenibacillus bacterium.</title>
        <authorList>
            <person name="Zhang W.L."/>
            <person name="Chen S.F."/>
        </authorList>
    </citation>
    <scope>NUCLEOTIDE SEQUENCE [LARGE SCALE GENOMIC DNA]</scope>
    <source>
        <strain evidence="10 11">M1</strain>
    </source>
</reference>
<dbReference type="Pfam" id="PF00486">
    <property type="entry name" value="Trans_reg_C"/>
    <property type="match status" value="1"/>
</dbReference>
<dbReference type="InterPro" id="IPR001789">
    <property type="entry name" value="Sig_transdc_resp-reg_receiver"/>
</dbReference>
<dbReference type="PROSITE" id="PS50110">
    <property type="entry name" value="RESPONSE_REGULATORY"/>
    <property type="match status" value="1"/>
</dbReference>
<dbReference type="SMART" id="SM00862">
    <property type="entry name" value="Trans_reg_C"/>
    <property type="match status" value="1"/>
</dbReference>
<keyword evidence="5" id="KW-0804">Transcription</keyword>
<dbReference type="InterPro" id="IPR001867">
    <property type="entry name" value="OmpR/PhoB-type_DNA-bd"/>
</dbReference>
<keyword evidence="4 7" id="KW-0238">DNA-binding</keyword>
<dbReference type="Pfam" id="PF00072">
    <property type="entry name" value="Response_reg"/>
    <property type="match status" value="1"/>
</dbReference>
<evidence type="ECO:0000256" key="1">
    <source>
        <dbReference type="ARBA" id="ARBA00022553"/>
    </source>
</evidence>
<dbReference type="PROSITE" id="PS51755">
    <property type="entry name" value="OMPR_PHOB"/>
    <property type="match status" value="1"/>
</dbReference>
<keyword evidence="11" id="KW-1185">Reference proteome</keyword>
<evidence type="ECO:0000259" key="8">
    <source>
        <dbReference type="PROSITE" id="PS50110"/>
    </source>
</evidence>
<dbReference type="PANTHER" id="PTHR48111">
    <property type="entry name" value="REGULATOR OF RPOS"/>
    <property type="match status" value="1"/>
</dbReference>
<dbReference type="CDD" id="cd00383">
    <property type="entry name" value="trans_reg_C"/>
    <property type="match status" value="1"/>
</dbReference>
<dbReference type="EMBL" id="JAZHPZ010000005">
    <property type="protein sequence ID" value="MEF2966756.1"/>
    <property type="molecule type" value="Genomic_DNA"/>
</dbReference>
<organism evidence="10 11">
    <name type="scientific">Paenibacillus haidiansis</name>
    <dbReference type="NCBI Taxonomy" id="1574488"/>
    <lineage>
        <taxon>Bacteria</taxon>
        <taxon>Bacillati</taxon>
        <taxon>Bacillota</taxon>
        <taxon>Bacilli</taxon>
        <taxon>Bacillales</taxon>
        <taxon>Paenibacillaceae</taxon>
        <taxon>Paenibacillus</taxon>
    </lineage>
</organism>
<comment type="caution">
    <text evidence="10">The sequence shown here is derived from an EMBL/GenBank/DDBJ whole genome shotgun (WGS) entry which is preliminary data.</text>
</comment>
<dbReference type="Gene3D" id="1.10.10.10">
    <property type="entry name" value="Winged helix-like DNA-binding domain superfamily/Winged helix DNA-binding domain"/>
    <property type="match status" value="1"/>
</dbReference>
<gene>
    <name evidence="10" type="ORF">V3851_13020</name>
</gene>
<dbReference type="Gene3D" id="6.10.250.690">
    <property type="match status" value="1"/>
</dbReference>
<proteinExistence type="predicted"/>
<dbReference type="PANTHER" id="PTHR48111:SF73">
    <property type="entry name" value="ALKALINE PHOSPHATASE SYNTHESIS TRANSCRIPTIONAL REGULATORY PROTEIN PHOP"/>
    <property type="match status" value="1"/>
</dbReference>
<evidence type="ECO:0000259" key="9">
    <source>
        <dbReference type="PROSITE" id="PS51755"/>
    </source>
</evidence>
<feature type="domain" description="Response regulatory" evidence="8">
    <location>
        <begin position="3"/>
        <end position="116"/>
    </location>
</feature>
<dbReference type="CDD" id="cd17574">
    <property type="entry name" value="REC_OmpR"/>
    <property type="match status" value="1"/>
</dbReference>
<dbReference type="RefSeq" id="WP_331846967.1">
    <property type="nucleotide sequence ID" value="NZ_JAZHPZ010000005.1"/>
</dbReference>
<keyword evidence="2" id="KW-0902">Two-component regulatory system</keyword>